<accession>A0A1Y0VV79</accession>
<evidence type="ECO:0000259" key="1">
    <source>
        <dbReference type="SMART" id="SM00829"/>
    </source>
</evidence>
<reference evidence="2 3" key="1">
    <citation type="submission" date="2017-05" db="EMBL/GenBank/DDBJ databases">
        <title>Genome sequence of Pediococcus pentosaceus strain SRCM100892.</title>
        <authorList>
            <person name="Cho S.H."/>
        </authorList>
    </citation>
    <scope>NUCLEOTIDE SEQUENCE [LARGE SCALE GENOMIC DNA]</scope>
    <source>
        <strain evidence="2 3">SRCM100892</strain>
    </source>
</reference>
<dbReference type="InterPro" id="IPR011032">
    <property type="entry name" value="GroES-like_sf"/>
</dbReference>
<dbReference type="Gene3D" id="3.90.180.10">
    <property type="entry name" value="Medium-chain alcohol dehydrogenases, catalytic domain"/>
    <property type="match status" value="1"/>
</dbReference>
<dbReference type="InterPro" id="IPR036291">
    <property type="entry name" value="NAD(P)-bd_dom_sf"/>
</dbReference>
<feature type="domain" description="Enoyl reductase (ER)" evidence="1">
    <location>
        <begin position="10"/>
        <end position="306"/>
    </location>
</feature>
<dbReference type="PANTHER" id="PTHR43482">
    <property type="entry name" value="PROTEIN AST1-RELATED"/>
    <property type="match status" value="1"/>
</dbReference>
<organism evidence="2 3">
    <name type="scientific">Pediococcus pentosaceus</name>
    <dbReference type="NCBI Taxonomy" id="1255"/>
    <lineage>
        <taxon>Bacteria</taxon>
        <taxon>Bacillati</taxon>
        <taxon>Bacillota</taxon>
        <taxon>Bacilli</taxon>
        <taxon>Lactobacillales</taxon>
        <taxon>Lactobacillaceae</taxon>
        <taxon>Pediococcus</taxon>
    </lineage>
</organism>
<dbReference type="InterPro" id="IPR013154">
    <property type="entry name" value="ADH-like_N"/>
</dbReference>
<dbReference type="Proteomes" id="UP000196118">
    <property type="component" value="Chromosome"/>
</dbReference>
<dbReference type="CDD" id="cd05289">
    <property type="entry name" value="MDR_like_2"/>
    <property type="match status" value="1"/>
</dbReference>
<dbReference type="SUPFAM" id="SSF51735">
    <property type="entry name" value="NAD(P)-binding Rossmann-fold domains"/>
    <property type="match status" value="1"/>
</dbReference>
<gene>
    <name evidence="2" type="ORF">S100892_01465</name>
</gene>
<dbReference type="Pfam" id="PF13602">
    <property type="entry name" value="ADH_zinc_N_2"/>
    <property type="match status" value="1"/>
</dbReference>
<dbReference type="GO" id="GO:0016491">
    <property type="term" value="F:oxidoreductase activity"/>
    <property type="evidence" value="ECO:0007669"/>
    <property type="project" value="UniProtKB-KW"/>
</dbReference>
<evidence type="ECO:0000313" key="2">
    <source>
        <dbReference type="EMBL" id="ARW20036.1"/>
    </source>
</evidence>
<keyword evidence="2" id="KW-0560">Oxidoreductase</keyword>
<dbReference type="InterPro" id="IPR052585">
    <property type="entry name" value="Lipid_raft_assoc_Zn_ADH"/>
</dbReference>
<dbReference type="EC" id="1.1.1.-" evidence="2"/>
<dbReference type="Gene3D" id="3.40.50.720">
    <property type="entry name" value="NAD(P)-binding Rossmann-like Domain"/>
    <property type="match status" value="1"/>
</dbReference>
<dbReference type="SUPFAM" id="SSF50129">
    <property type="entry name" value="GroES-like"/>
    <property type="match status" value="1"/>
</dbReference>
<proteinExistence type="predicted"/>
<dbReference type="InterPro" id="IPR020843">
    <property type="entry name" value="ER"/>
</dbReference>
<protein>
    <submittedName>
        <fullName evidence="2">Quinone-oxidoreductase like protein, chloroplastic</fullName>
        <ecNumber evidence="2">1.1.1.-</ecNumber>
    </submittedName>
</protein>
<dbReference type="SMART" id="SM00829">
    <property type="entry name" value="PKS_ER"/>
    <property type="match status" value="1"/>
</dbReference>
<sequence length="308" mass="33518">MKAIGVNQFGNISDLTELDVPKPEPSSGRLIVQTKAFALNPYDLGIIDGTQAKFRPISLPAIPGSDVAGIIVDKDPSITEFNLGDSIVGLANLKGYSEYVSVPYRRATKLPAEISYRTAAGLPNAGITAYDIIFGALKDVSFSKVLIIGASGAVGTNLYQILNSLNKQVSVVINSKYTEQFDTADFNQVVFYDAPKTIEQLGLYDVIINVAPQNELADLYLAHLAPSGLLISTTGIDTFKTDPSRLVDFYNTDYKMNQAALEYLVKKVASQEITVPIAEILNFDVAEIQKAFHALQTHHPRGKYIVEV</sequence>
<dbReference type="Pfam" id="PF08240">
    <property type="entry name" value="ADH_N"/>
    <property type="match status" value="1"/>
</dbReference>
<dbReference type="EMBL" id="CP021474">
    <property type="protein sequence ID" value="ARW20036.1"/>
    <property type="molecule type" value="Genomic_DNA"/>
</dbReference>
<dbReference type="AlphaFoldDB" id="A0A1Y0VV79"/>
<dbReference type="PANTHER" id="PTHR43482:SF1">
    <property type="entry name" value="PROTEIN AST1-RELATED"/>
    <property type="match status" value="1"/>
</dbReference>
<name>A0A1Y0VV79_PEDPE</name>
<evidence type="ECO:0000313" key="3">
    <source>
        <dbReference type="Proteomes" id="UP000196118"/>
    </source>
</evidence>